<reference evidence="17" key="3">
    <citation type="submission" date="2015-06" db="UniProtKB">
        <authorList>
            <consortium name="EnsemblMetazoa"/>
        </authorList>
    </citation>
    <scope>IDENTIFICATION</scope>
</reference>
<dbReference type="PIRSF" id="PIRSF001480">
    <property type="entry name" value="Mannose-6-phosphate_isomerase"/>
    <property type="match status" value="1"/>
</dbReference>
<evidence type="ECO:0000313" key="18">
    <source>
        <dbReference type="Proteomes" id="UP000014760"/>
    </source>
</evidence>
<evidence type="ECO:0000256" key="8">
    <source>
        <dbReference type="PIRSR" id="PIRSR001480-1"/>
    </source>
</evidence>
<evidence type="ECO:0000256" key="10">
    <source>
        <dbReference type="RuleBase" id="RU000611"/>
    </source>
</evidence>
<dbReference type="EnsemblMetazoa" id="CapteT229052">
    <property type="protein sequence ID" value="CapteP229052"/>
    <property type="gene ID" value="CapteG229052"/>
</dbReference>
<feature type="domain" description="Phosphomannose isomerase type I catalytic" evidence="15">
    <location>
        <begin position="7"/>
        <end position="148"/>
    </location>
</feature>
<keyword evidence="6 9" id="KW-0862">Zinc</keyword>
<protein>
    <recommendedName>
        <fullName evidence="4 10">Mannose-6-phosphate isomerase</fullName>
        <ecNumber evidence="4 10">5.3.1.8</ecNumber>
    </recommendedName>
</protein>
<evidence type="ECO:0000256" key="12">
    <source>
        <dbReference type="RuleBase" id="RU004248"/>
    </source>
</evidence>
<dbReference type="InterPro" id="IPR018050">
    <property type="entry name" value="Pmannose_isomerase-type1_CS"/>
</dbReference>
<feature type="domain" description="Phosphomannose isomerase type I C-terminal" evidence="14">
    <location>
        <begin position="321"/>
        <end position="362"/>
    </location>
</feature>
<sequence length="401" mass="43533">MAKSPAVFPLRCAVQQYAWGKLGSSSAVADLSRNDDPGFQLDESAPYAELWMGTHPKGPCFNSTTGESLSDFIKANPKCIGSSVAKQFPAEGQLPFLFKVLSVNKSLSIQAHPNKKHAEELHKRNPDKYPDPNHKPEMAIALTPFEGLYVKEFCEIVGEKNAQNLSAASNDKESGKALQDCFTALMTCEASVVAQKLSCLVLRIQTSVAKGNDVSDLNGDLLLRLNEQFTGDVGCFSIYLLNRVVLQPGQAMFLEANLPHAYLSGDCMECMACSDNVVRAGLTPKFKDVPTLCSMLKYDCKPANENLFPSKKHPDDSCVTLYSPPIPDFAVMKIEVPPANSPYSLSAIGSASILLVIEGQATEHSGALSLRRGSILFISAEEELKLSVASPLLMFRAFCDL</sequence>
<dbReference type="NCBIfam" id="TIGR00218">
    <property type="entry name" value="manA"/>
    <property type="match status" value="1"/>
</dbReference>
<dbReference type="Proteomes" id="UP000014760">
    <property type="component" value="Unassembled WGS sequence"/>
</dbReference>
<dbReference type="Pfam" id="PF01238">
    <property type="entry name" value="PMI_typeI_C"/>
    <property type="match status" value="1"/>
</dbReference>
<dbReference type="GO" id="GO:0005975">
    <property type="term" value="P:carbohydrate metabolic process"/>
    <property type="evidence" value="ECO:0007669"/>
    <property type="project" value="InterPro"/>
</dbReference>
<dbReference type="PANTHER" id="PTHR10309:SF0">
    <property type="entry name" value="MANNOSE-6-PHOSPHATE ISOMERASE"/>
    <property type="match status" value="1"/>
</dbReference>
<dbReference type="SUPFAM" id="SSF51182">
    <property type="entry name" value="RmlC-like cupins"/>
    <property type="match status" value="1"/>
</dbReference>
<dbReference type="InterPro" id="IPR001250">
    <property type="entry name" value="Man6P_Isoase-1"/>
</dbReference>
<dbReference type="PROSITE" id="PS00966">
    <property type="entry name" value="PMI_I_2"/>
    <property type="match status" value="1"/>
</dbReference>
<dbReference type="Gene3D" id="1.10.441.10">
    <property type="entry name" value="Phosphomannose Isomerase, domain 2"/>
    <property type="match status" value="1"/>
</dbReference>
<evidence type="ECO:0000259" key="16">
    <source>
        <dbReference type="Pfam" id="PF20512"/>
    </source>
</evidence>
<feature type="binding site" evidence="9">
    <location>
        <position position="137"/>
    </location>
    <ligand>
        <name>Zn(2+)</name>
        <dbReference type="ChEBI" id="CHEBI:29105"/>
    </ligand>
</feature>
<keyword evidence="5 9" id="KW-0479">Metal-binding</keyword>
<dbReference type="OMA" id="DIGLFCG"/>
<proteinExistence type="inferred from homology"/>
<comment type="catalytic activity">
    <reaction evidence="1 10">
        <text>D-mannose 6-phosphate = D-fructose 6-phosphate</text>
        <dbReference type="Rhea" id="RHEA:12356"/>
        <dbReference type="ChEBI" id="CHEBI:58735"/>
        <dbReference type="ChEBI" id="CHEBI:61527"/>
        <dbReference type="EC" id="5.3.1.8"/>
    </reaction>
</comment>
<dbReference type="GO" id="GO:0004476">
    <property type="term" value="F:mannose-6-phosphate isomerase activity"/>
    <property type="evidence" value="ECO:0007669"/>
    <property type="project" value="UniProtKB-EC"/>
</dbReference>
<dbReference type="CDD" id="cd07011">
    <property type="entry name" value="cupin_PMI_type_I_N"/>
    <property type="match status" value="1"/>
</dbReference>
<evidence type="ECO:0000259" key="14">
    <source>
        <dbReference type="Pfam" id="PF01238"/>
    </source>
</evidence>
<reference evidence="18" key="2">
    <citation type="journal article" date="2013" name="Nature">
        <title>Insights into bilaterian evolution from three spiralian genomes.</title>
        <authorList>
            <person name="Simakov O."/>
            <person name="Marletaz F."/>
            <person name="Cho S.J."/>
            <person name="Edsinger-Gonzales E."/>
            <person name="Havlak P."/>
            <person name="Hellsten U."/>
            <person name="Kuo D.H."/>
            <person name="Larsson T."/>
            <person name="Lv J."/>
            <person name="Arendt D."/>
            <person name="Savage R."/>
            <person name="Osoegawa K."/>
            <person name="de Jong P."/>
            <person name="Grimwood J."/>
            <person name="Chapman J.A."/>
            <person name="Shapiro H."/>
            <person name="Aerts A."/>
            <person name="Otillar R.P."/>
            <person name="Terry A.Y."/>
            <person name="Boore J.L."/>
            <person name="Grigoriev I.V."/>
            <person name="Lindberg D.R."/>
            <person name="Seaver E.C."/>
            <person name="Weisblat D.A."/>
            <person name="Putnam N.H."/>
            <person name="Rokhsar D.S."/>
        </authorList>
    </citation>
    <scope>NUCLEOTIDE SEQUENCE</scope>
    <source>
        <strain evidence="18">I ESC-2004</strain>
    </source>
</reference>
<feature type="region of interest" description="Disordered" evidence="13">
    <location>
        <begin position="113"/>
        <end position="133"/>
    </location>
</feature>
<accession>X2B1A9</accession>
<comment type="similarity">
    <text evidence="3 11">Belongs to the mannose-6-phosphate isomerase type 1 family.</text>
</comment>
<dbReference type="GO" id="GO:0009298">
    <property type="term" value="P:GDP-mannose biosynthetic process"/>
    <property type="evidence" value="ECO:0007669"/>
    <property type="project" value="UniProtKB-UniPathway"/>
</dbReference>
<dbReference type="InterPro" id="IPR046457">
    <property type="entry name" value="PMI_typeI_cat"/>
</dbReference>
<evidence type="ECO:0000259" key="15">
    <source>
        <dbReference type="Pfam" id="PF20511"/>
    </source>
</evidence>
<evidence type="ECO:0000256" key="1">
    <source>
        <dbReference type="ARBA" id="ARBA00000757"/>
    </source>
</evidence>
<evidence type="ECO:0000256" key="9">
    <source>
        <dbReference type="PIRSR" id="PIRSR001480-2"/>
    </source>
</evidence>
<dbReference type="OrthoDB" id="6605218at2759"/>
<dbReference type="PANTHER" id="PTHR10309">
    <property type="entry name" value="MANNOSE-6-PHOSPHATE ISOMERASE"/>
    <property type="match status" value="1"/>
</dbReference>
<dbReference type="InterPro" id="IPR046456">
    <property type="entry name" value="PMI_typeI_C"/>
</dbReference>
<evidence type="ECO:0000256" key="2">
    <source>
        <dbReference type="ARBA" id="ARBA00004666"/>
    </source>
</evidence>
<comment type="pathway">
    <text evidence="2 12">Nucleotide-sugar biosynthesis; GDP-alpha-D-mannose biosynthesis; alpha-D-mannose 1-phosphate from D-fructose 6-phosphate: step 1/2.</text>
</comment>
<dbReference type="InterPro" id="IPR011051">
    <property type="entry name" value="RmlC_Cupin_sf"/>
</dbReference>
<evidence type="ECO:0000256" key="11">
    <source>
        <dbReference type="RuleBase" id="RU004189"/>
    </source>
</evidence>
<feature type="binding site" evidence="9">
    <location>
        <position position="260"/>
    </location>
    <ligand>
        <name>Zn(2+)</name>
        <dbReference type="ChEBI" id="CHEBI:29105"/>
    </ligand>
</feature>
<keyword evidence="18" id="KW-1185">Reference proteome</keyword>
<dbReference type="HOGENOM" id="CLU_026967_2_1_1"/>
<feature type="domain" description="Phosphomannose isomerase type I helical insertion" evidence="16">
    <location>
        <begin position="158"/>
        <end position="241"/>
    </location>
</feature>
<dbReference type="InterPro" id="IPR046458">
    <property type="entry name" value="PMI_typeI_hel"/>
</dbReference>
<dbReference type="GO" id="GO:0005829">
    <property type="term" value="C:cytosol"/>
    <property type="evidence" value="ECO:0007669"/>
    <property type="project" value="TreeGrafter"/>
</dbReference>
<evidence type="ECO:0000313" key="17">
    <source>
        <dbReference type="EnsemblMetazoa" id="CapteP229052"/>
    </source>
</evidence>
<dbReference type="InterPro" id="IPR014710">
    <property type="entry name" value="RmlC-like_jellyroll"/>
</dbReference>
<dbReference type="Pfam" id="PF20512">
    <property type="entry name" value="PMI_typeI_hel"/>
    <property type="match status" value="1"/>
</dbReference>
<evidence type="ECO:0000256" key="4">
    <source>
        <dbReference type="ARBA" id="ARBA00011956"/>
    </source>
</evidence>
<dbReference type="Pfam" id="PF20511">
    <property type="entry name" value="PMI_typeI_cat"/>
    <property type="match status" value="1"/>
</dbReference>
<organism evidence="17 18">
    <name type="scientific">Capitella teleta</name>
    <name type="common">Polychaete worm</name>
    <dbReference type="NCBI Taxonomy" id="283909"/>
    <lineage>
        <taxon>Eukaryota</taxon>
        <taxon>Metazoa</taxon>
        <taxon>Spiralia</taxon>
        <taxon>Lophotrochozoa</taxon>
        <taxon>Annelida</taxon>
        <taxon>Polychaeta</taxon>
        <taxon>Sedentaria</taxon>
        <taxon>Scolecida</taxon>
        <taxon>Capitellidae</taxon>
        <taxon>Capitella</taxon>
    </lineage>
</organism>
<dbReference type="PROSITE" id="PS00965">
    <property type="entry name" value="PMI_I_1"/>
    <property type="match status" value="1"/>
</dbReference>
<dbReference type="GO" id="GO:0008270">
    <property type="term" value="F:zinc ion binding"/>
    <property type="evidence" value="ECO:0007669"/>
    <property type="project" value="InterPro"/>
</dbReference>
<evidence type="ECO:0000256" key="3">
    <source>
        <dbReference type="ARBA" id="ARBA00010772"/>
    </source>
</evidence>
<evidence type="ECO:0000256" key="6">
    <source>
        <dbReference type="ARBA" id="ARBA00022833"/>
    </source>
</evidence>
<dbReference type="UniPathway" id="UPA00126">
    <property type="reaction ID" value="UER00423"/>
</dbReference>
<feature type="binding site" evidence="9">
    <location>
        <position position="110"/>
    </location>
    <ligand>
        <name>Zn(2+)</name>
        <dbReference type="ChEBI" id="CHEBI:29105"/>
    </ligand>
</feature>
<dbReference type="InterPro" id="IPR016305">
    <property type="entry name" value="Mannose-6-P_Isomerase"/>
</dbReference>
<comment type="cofactor">
    <cofactor evidence="9 10">
        <name>Zn(2+)</name>
        <dbReference type="ChEBI" id="CHEBI:29105"/>
    </cofactor>
    <text evidence="9 10">Binds 1 zinc ion per subunit.</text>
</comment>
<evidence type="ECO:0000256" key="5">
    <source>
        <dbReference type="ARBA" id="ARBA00022723"/>
    </source>
</evidence>
<feature type="binding site" evidence="9">
    <location>
        <position position="112"/>
    </location>
    <ligand>
        <name>Zn(2+)</name>
        <dbReference type="ChEBI" id="CHEBI:29105"/>
    </ligand>
</feature>
<feature type="compositionally biased region" description="Basic and acidic residues" evidence="13">
    <location>
        <begin position="116"/>
        <end position="133"/>
    </location>
</feature>
<dbReference type="Gene3D" id="2.60.120.10">
    <property type="entry name" value="Jelly Rolls"/>
    <property type="match status" value="2"/>
</dbReference>
<name>X2B1A9_CAPTE</name>
<evidence type="ECO:0000256" key="13">
    <source>
        <dbReference type="SAM" id="MobiDB-lite"/>
    </source>
</evidence>
<dbReference type="EMBL" id="AMQN01000188">
    <property type="status" value="NOT_ANNOTATED_CDS"/>
    <property type="molecule type" value="Genomic_DNA"/>
</dbReference>
<evidence type="ECO:0000256" key="7">
    <source>
        <dbReference type="ARBA" id="ARBA00023235"/>
    </source>
</evidence>
<feature type="active site" evidence="8">
    <location>
        <position position="279"/>
    </location>
</feature>
<reference evidence="18" key="1">
    <citation type="submission" date="2012-12" db="EMBL/GenBank/DDBJ databases">
        <authorList>
            <person name="Hellsten U."/>
            <person name="Grimwood J."/>
            <person name="Chapman J.A."/>
            <person name="Shapiro H."/>
            <person name="Aerts A."/>
            <person name="Otillar R.P."/>
            <person name="Terry A.Y."/>
            <person name="Boore J.L."/>
            <person name="Simakov O."/>
            <person name="Marletaz F."/>
            <person name="Cho S.-J."/>
            <person name="Edsinger-Gonzales E."/>
            <person name="Havlak P."/>
            <person name="Kuo D.-H."/>
            <person name="Larsson T."/>
            <person name="Lv J."/>
            <person name="Arendt D."/>
            <person name="Savage R."/>
            <person name="Osoegawa K."/>
            <person name="de Jong P."/>
            <person name="Lindberg D.R."/>
            <person name="Seaver E.C."/>
            <person name="Weisblat D.A."/>
            <person name="Putnam N.H."/>
            <person name="Grigoriev I.V."/>
            <person name="Rokhsar D.S."/>
        </authorList>
    </citation>
    <scope>NUCLEOTIDE SEQUENCE</scope>
    <source>
        <strain evidence="18">I ESC-2004</strain>
    </source>
</reference>
<dbReference type="PRINTS" id="PR00714">
    <property type="entry name" value="MAN6PISMRASE"/>
</dbReference>
<keyword evidence="7 10" id="KW-0413">Isomerase</keyword>
<dbReference type="FunFam" id="2.60.120.10:FF:000044">
    <property type="entry name" value="Mannose-6-phosphate isomerase"/>
    <property type="match status" value="1"/>
</dbReference>
<dbReference type="EC" id="5.3.1.8" evidence="4 10"/>
<dbReference type="AlphaFoldDB" id="X2B1A9"/>